<dbReference type="InterPro" id="IPR040086">
    <property type="entry name" value="MJ0683-like"/>
</dbReference>
<dbReference type="EMBL" id="JACHKZ010000008">
    <property type="protein sequence ID" value="MBB6577583.1"/>
    <property type="molecule type" value="Genomic_DNA"/>
</dbReference>
<gene>
    <name evidence="6" type="ORF">HNP33_001640</name>
</gene>
<protein>
    <submittedName>
        <fullName evidence="6">DNA repair photolyase</fullName>
    </submittedName>
</protein>
<comment type="caution">
    <text evidence="6">The sequence shown here is derived from an EMBL/GenBank/DDBJ whole genome shotgun (WGS) entry which is preliminary data.</text>
</comment>
<keyword evidence="1" id="KW-0479">Metal-binding</keyword>
<evidence type="ECO:0000256" key="1">
    <source>
        <dbReference type="ARBA" id="ARBA00022723"/>
    </source>
</evidence>
<dbReference type="SFLD" id="SFLDS00029">
    <property type="entry name" value="Radical_SAM"/>
    <property type="match status" value="1"/>
</dbReference>
<accession>A0ABR6REJ8</accession>
<evidence type="ECO:0000313" key="7">
    <source>
        <dbReference type="Proteomes" id="UP000562492"/>
    </source>
</evidence>
<dbReference type="SUPFAM" id="SSF102114">
    <property type="entry name" value="Radical SAM enzymes"/>
    <property type="match status" value="1"/>
</dbReference>
<dbReference type="InterPro" id="IPR058240">
    <property type="entry name" value="rSAM_sf"/>
</dbReference>
<evidence type="ECO:0000256" key="2">
    <source>
        <dbReference type="ARBA" id="ARBA00023004"/>
    </source>
</evidence>
<dbReference type="NCBIfam" id="NF033668">
    <property type="entry name" value="rSAM_PA0069"/>
    <property type="match status" value="1"/>
</dbReference>
<name>A0ABR6REJ8_9BURK</name>
<evidence type="ECO:0000259" key="5">
    <source>
        <dbReference type="SMART" id="SM00729"/>
    </source>
</evidence>
<dbReference type="CDD" id="cd01335">
    <property type="entry name" value="Radical_SAM"/>
    <property type="match status" value="1"/>
</dbReference>
<feature type="domain" description="Elp3/MiaA/NifB-like radical SAM core" evidence="5">
    <location>
        <begin position="120"/>
        <end position="343"/>
    </location>
</feature>
<evidence type="ECO:0000256" key="3">
    <source>
        <dbReference type="ARBA" id="ARBA00023014"/>
    </source>
</evidence>
<dbReference type="InterPro" id="IPR006638">
    <property type="entry name" value="Elp3/MiaA/NifB-like_rSAM"/>
</dbReference>
<keyword evidence="3" id="KW-0411">Iron-sulfur</keyword>
<sequence length="421" mass="47750">MPKSKHSSHFPSISCDEEWLRTSEDAEPVPEGAPPVRIALKGRGAVSAPLHRFAKEQREWLDDGWSGSMAQGAGTDAQDQEVSHDEAIWWQQAAQAPSTQVHEERARSAIQKNDSPDIFFDHSVNPYRGCEHGCIYCYARPYHSYLNLSPGLDFETQLFAKTNIAEVLRREIGHPRYRPASLNIGSATDCYQPIERDWRLTRQVIEVLHEACHPFSVITKSSGVERDIDLIARAASCKRSAVYITITTLDGRLARLLEPRAAAPHRRLQTIRRLAEAGIPVGVSVAPHIPFLNDDMEQVLEAAREAGATTAFYTVLRLPWELNGVFQQWLQAHYPQRAARVMERVRDLHQISDEERARGKSYSSDYLTRMKGQGLWAQLVRQRFARSCEQLGYGREREPLDWAPFAAWQQGQRGPQQSSLF</sequence>
<keyword evidence="7" id="KW-1185">Reference proteome</keyword>
<evidence type="ECO:0000313" key="6">
    <source>
        <dbReference type="EMBL" id="MBB6577583.1"/>
    </source>
</evidence>
<evidence type="ECO:0000256" key="4">
    <source>
        <dbReference type="SAM" id="MobiDB-lite"/>
    </source>
</evidence>
<dbReference type="InterPro" id="IPR007197">
    <property type="entry name" value="rSAM"/>
</dbReference>
<dbReference type="Pfam" id="PF04055">
    <property type="entry name" value="Radical_SAM"/>
    <property type="match status" value="1"/>
</dbReference>
<dbReference type="PANTHER" id="PTHR43432:SF3">
    <property type="entry name" value="SLR0285 PROTEIN"/>
    <property type="match status" value="1"/>
</dbReference>
<proteinExistence type="predicted"/>
<dbReference type="PANTHER" id="PTHR43432">
    <property type="entry name" value="SLR0285 PROTEIN"/>
    <property type="match status" value="1"/>
</dbReference>
<dbReference type="SFLD" id="SFLDG01084">
    <property type="entry name" value="Uncharacterised_Radical_SAM_Su"/>
    <property type="match status" value="1"/>
</dbReference>
<dbReference type="SMART" id="SM00729">
    <property type="entry name" value="Elp3"/>
    <property type="match status" value="1"/>
</dbReference>
<organism evidence="6 7">
    <name type="scientific">Comamonas odontotermitis</name>
    <dbReference type="NCBI Taxonomy" id="379895"/>
    <lineage>
        <taxon>Bacteria</taxon>
        <taxon>Pseudomonadati</taxon>
        <taxon>Pseudomonadota</taxon>
        <taxon>Betaproteobacteria</taxon>
        <taxon>Burkholderiales</taxon>
        <taxon>Comamonadaceae</taxon>
        <taxon>Comamonas</taxon>
    </lineage>
</organism>
<dbReference type="Proteomes" id="UP000562492">
    <property type="component" value="Unassembled WGS sequence"/>
</dbReference>
<feature type="region of interest" description="Disordered" evidence="4">
    <location>
        <begin position="1"/>
        <end position="35"/>
    </location>
</feature>
<keyword evidence="2" id="KW-0408">Iron</keyword>
<reference evidence="6 7" key="1">
    <citation type="submission" date="2020-08" db="EMBL/GenBank/DDBJ databases">
        <title>Functional genomics of gut bacteria from endangered species of beetles.</title>
        <authorList>
            <person name="Carlos-Shanley C."/>
        </authorList>
    </citation>
    <scope>NUCLEOTIDE SEQUENCE [LARGE SCALE GENOMIC DNA]</scope>
    <source>
        <strain evidence="6 7">S00124</strain>
    </source>
</reference>
<dbReference type="Gene3D" id="3.80.30.30">
    <property type="match status" value="1"/>
</dbReference>